<evidence type="ECO:0000313" key="5">
    <source>
        <dbReference type="RefSeq" id="XP_022291440.1"/>
    </source>
</evidence>
<evidence type="ECO:0000313" key="4">
    <source>
        <dbReference type="RefSeq" id="XP_022291439.1"/>
    </source>
</evidence>
<dbReference type="AlphaFoldDB" id="A0A8B8AIS6"/>
<proteinExistence type="predicted"/>
<keyword evidence="1" id="KW-1185">Reference proteome</keyword>
<evidence type="ECO:0000313" key="3">
    <source>
        <dbReference type="RefSeq" id="XP_022291438.1"/>
    </source>
</evidence>
<dbReference type="GeneID" id="111102834"/>
<accession>A0A8B8AIS6</accession>
<dbReference type="RefSeq" id="XP_022291437.1">
    <property type="nucleotide sequence ID" value="XM_022435729.1"/>
</dbReference>
<dbReference type="Proteomes" id="UP000694844">
    <property type="component" value="Chromosome 7"/>
</dbReference>
<dbReference type="RefSeq" id="XP_022291439.1">
    <property type="nucleotide sequence ID" value="XM_022435731.1"/>
</dbReference>
<dbReference type="RefSeq" id="XP_022291438.1">
    <property type="nucleotide sequence ID" value="XM_022435730.1"/>
</dbReference>
<sequence length="143" mass="16871">MHSYNVGTGLGQSTWMSERECPRHCYEGGLSQRSMIRQKKMGFNIWTSEKKSEDKKITEQFKVVKQTVQRELRRAYWKYVGDIVTPQENDSQHSRMKRFWTYIKHKHTDNKGIAPMRQNGLLPSEPTEQANILNKQFQSAFSE</sequence>
<dbReference type="RefSeq" id="XP_022291440.1">
    <property type="nucleotide sequence ID" value="XM_022435732.1"/>
</dbReference>
<name>A0A8B8AIS6_CRAVI</name>
<evidence type="ECO:0000313" key="2">
    <source>
        <dbReference type="RefSeq" id="XP_022291437.1"/>
    </source>
</evidence>
<dbReference type="KEGG" id="cvn:111102834"/>
<protein>
    <submittedName>
        <fullName evidence="2 3">Uncharacterized protein LOC111102834</fullName>
    </submittedName>
</protein>
<organism evidence="1 2">
    <name type="scientific">Crassostrea virginica</name>
    <name type="common">Eastern oyster</name>
    <dbReference type="NCBI Taxonomy" id="6565"/>
    <lineage>
        <taxon>Eukaryota</taxon>
        <taxon>Metazoa</taxon>
        <taxon>Spiralia</taxon>
        <taxon>Lophotrochozoa</taxon>
        <taxon>Mollusca</taxon>
        <taxon>Bivalvia</taxon>
        <taxon>Autobranchia</taxon>
        <taxon>Pteriomorphia</taxon>
        <taxon>Ostreida</taxon>
        <taxon>Ostreoidea</taxon>
        <taxon>Ostreidae</taxon>
        <taxon>Crassostrea</taxon>
    </lineage>
</organism>
<gene>
    <name evidence="2 3 4 5" type="primary">LOC111102834</name>
</gene>
<reference evidence="2 3" key="1">
    <citation type="submission" date="2025-04" db="UniProtKB">
        <authorList>
            <consortium name="RefSeq"/>
        </authorList>
    </citation>
    <scope>IDENTIFICATION</scope>
    <source>
        <tissue evidence="2 3">Whole sample</tissue>
    </source>
</reference>
<evidence type="ECO:0000313" key="1">
    <source>
        <dbReference type="Proteomes" id="UP000694844"/>
    </source>
</evidence>
<dbReference type="OrthoDB" id="6155702at2759"/>